<sequence length="124" mass="14378">MREILLKAKNNEPYNHILSATRGIMFFGAPHHGMRSEDLTNLVNSQLEGRVLESKRKLIDQLRTNSVFLDDHNADLTSVWDQLSGKVTGFYETENSPAMQKARLIVFLLTRCFFLMIHRIRMDL</sequence>
<name>U4LXE5_PYROM</name>
<dbReference type="PANTHER" id="PTHR48182:SF2">
    <property type="entry name" value="PROTEIN SERAC1"/>
    <property type="match status" value="1"/>
</dbReference>
<dbReference type="PANTHER" id="PTHR48182">
    <property type="entry name" value="PROTEIN SERAC1"/>
    <property type="match status" value="1"/>
</dbReference>
<keyword evidence="5" id="KW-0496">Mitochondrion</keyword>
<dbReference type="InterPro" id="IPR052374">
    <property type="entry name" value="SERAC1"/>
</dbReference>
<evidence type="ECO:0000313" key="8">
    <source>
        <dbReference type="Proteomes" id="UP000018144"/>
    </source>
</evidence>
<keyword evidence="8" id="KW-1185">Reference proteome</keyword>
<evidence type="ECO:0000256" key="3">
    <source>
        <dbReference type="ARBA" id="ARBA00004370"/>
    </source>
</evidence>
<proteinExistence type="predicted"/>
<evidence type="ECO:0000256" key="6">
    <source>
        <dbReference type="ARBA" id="ARBA00023136"/>
    </source>
</evidence>
<dbReference type="AlphaFoldDB" id="U4LXE5"/>
<accession>U4LXE5</accession>
<reference evidence="7 8" key="1">
    <citation type="journal article" date="2013" name="PLoS Genet.">
        <title>The genome and development-dependent transcriptomes of Pyronema confluens: a window into fungal evolution.</title>
        <authorList>
            <person name="Traeger S."/>
            <person name="Altegoer F."/>
            <person name="Freitag M."/>
            <person name="Gabaldon T."/>
            <person name="Kempken F."/>
            <person name="Kumar A."/>
            <person name="Marcet-Houben M."/>
            <person name="Poggeler S."/>
            <person name="Stajich J.E."/>
            <person name="Nowrousian M."/>
        </authorList>
    </citation>
    <scope>NUCLEOTIDE SEQUENCE [LARGE SCALE GENOMIC DNA]</scope>
    <source>
        <strain evidence="8">CBS 100304</strain>
        <tissue evidence="7">Vegetative mycelium</tissue>
    </source>
</reference>
<evidence type="ECO:0000256" key="1">
    <source>
        <dbReference type="ARBA" id="ARBA00004173"/>
    </source>
</evidence>
<evidence type="ECO:0000256" key="5">
    <source>
        <dbReference type="ARBA" id="ARBA00023128"/>
    </source>
</evidence>
<dbReference type="GO" id="GO:0016020">
    <property type="term" value="C:membrane"/>
    <property type="evidence" value="ECO:0007669"/>
    <property type="project" value="UniProtKB-SubCell"/>
</dbReference>
<dbReference type="GO" id="GO:0005783">
    <property type="term" value="C:endoplasmic reticulum"/>
    <property type="evidence" value="ECO:0007669"/>
    <property type="project" value="UniProtKB-SubCell"/>
</dbReference>
<dbReference type="GO" id="GO:0005739">
    <property type="term" value="C:mitochondrion"/>
    <property type="evidence" value="ECO:0007669"/>
    <property type="project" value="UniProtKB-SubCell"/>
</dbReference>
<comment type="subcellular location">
    <subcellularLocation>
        <location evidence="2">Endoplasmic reticulum</location>
    </subcellularLocation>
    <subcellularLocation>
        <location evidence="3">Membrane</location>
    </subcellularLocation>
    <subcellularLocation>
        <location evidence="1">Mitochondrion</location>
    </subcellularLocation>
</comment>
<dbReference type="Proteomes" id="UP000018144">
    <property type="component" value="Unassembled WGS sequence"/>
</dbReference>
<evidence type="ECO:0000256" key="2">
    <source>
        <dbReference type="ARBA" id="ARBA00004240"/>
    </source>
</evidence>
<evidence type="ECO:0000256" key="4">
    <source>
        <dbReference type="ARBA" id="ARBA00022824"/>
    </source>
</evidence>
<evidence type="ECO:0000313" key="7">
    <source>
        <dbReference type="EMBL" id="CCX34383.1"/>
    </source>
</evidence>
<dbReference type="EMBL" id="HF936526">
    <property type="protein sequence ID" value="CCX34383.1"/>
    <property type="molecule type" value="Genomic_DNA"/>
</dbReference>
<gene>
    <name evidence="7" type="ORF">PCON_03595</name>
</gene>
<organism evidence="7 8">
    <name type="scientific">Pyronema omphalodes (strain CBS 100304)</name>
    <name type="common">Pyronema confluens</name>
    <dbReference type="NCBI Taxonomy" id="1076935"/>
    <lineage>
        <taxon>Eukaryota</taxon>
        <taxon>Fungi</taxon>
        <taxon>Dikarya</taxon>
        <taxon>Ascomycota</taxon>
        <taxon>Pezizomycotina</taxon>
        <taxon>Pezizomycetes</taxon>
        <taxon>Pezizales</taxon>
        <taxon>Pyronemataceae</taxon>
        <taxon>Pyronema</taxon>
    </lineage>
</organism>
<protein>
    <submittedName>
        <fullName evidence="7">Uncharacterized protein</fullName>
    </submittedName>
</protein>
<keyword evidence="4" id="KW-0256">Endoplasmic reticulum</keyword>
<keyword evidence="6" id="KW-0472">Membrane</keyword>
<dbReference type="OrthoDB" id="4778791at2759"/>